<name>A0A1X7A7Q1_9RHOB</name>
<evidence type="ECO:0000256" key="1">
    <source>
        <dbReference type="SAM" id="MobiDB-lite"/>
    </source>
</evidence>
<dbReference type="RefSeq" id="WP_085793526.1">
    <property type="nucleotide sequence ID" value="NZ_FWFK01000008.1"/>
</dbReference>
<organism evidence="2 3">
    <name type="scientific">Roseivivax jejudonensis</name>
    <dbReference type="NCBI Taxonomy" id="1529041"/>
    <lineage>
        <taxon>Bacteria</taxon>
        <taxon>Pseudomonadati</taxon>
        <taxon>Pseudomonadota</taxon>
        <taxon>Alphaproteobacteria</taxon>
        <taxon>Rhodobacterales</taxon>
        <taxon>Roseobacteraceae</taxon>
        <taxon>Roseivivax</taxon>
    </lineage>
</organism>
<proteinExistence type="predicted"/>
<feature type="compositionally biased region" description="Low complexity" evidence="1">
    <location>
        <begin position="30"/>
        <end position="40"/>
    </location>
</feature>
<dbReference type="OrthoDB" id="7820590at2"/>
<reference evidence="2 3" key="1">
    <citation type="submission" date="2017-03" db="EMBL/GenBank/DDBJ databases">
        <authorList>
            <person name="Afonso C.L."/>
            <person name="Miller P.J."/>
            <person name="Scott M.A."/>
            <person name="Spackman E."/>
            <person name="Goraichik I."/>
            <person name="Dimitrov K.M."/>
            <person name="Suarez D.L."/>
            <person name="Swayne D.E."/>
        </authorList>
    </citation>
    <scope>NUCLEOTIDE SEQUENCE [LARGE SCALE GENOMIC DNA]</scope>
    <source>
        <strain evidence="2 3">CECT 8625</strain>
    </source>
</reference>
<protein>
    <submittedName>
        <fullName evidence="2">Uncharacterized protein</fullName>
    </submittedName>
</protein>
<feature type="region of interest" description="Disordered" evidence="1">
    <location>
        <begin position="1"/>
        <end position="40"/>
    </location>
</feature>
<gene>
    <name evidence="2" type="ORF">ROJ8625_03878</name>
</gene>
<keyword evidence="3" id="KW-1185">Reference proteome</keyword>
<dbReference type="EMBL" id="FWFK01000008">
    <property type="protein sequence ID" value="SLN72750.1"/>
    <property type="molecule type" value="Genomic_DNA"/>
</dbReference>
<evidence type="ECO:0000313" key="3">
    <source>
        <dbReference type="Proteomes" id="UP000193570"/>
    </source>
</evidence>
<dbReference type="AlphaFoldDB" id="A0A1X7A7Q1"/>
<dbReference type="Proteomes" id="UP000193570">
    <property type="component" value="Unassembled WGS sequence"/>
</dbReference>
<accession>A0A1X7A7Q1</accession>
<sequence length="423" mass="44072">MSRTDRFDSPHSTVAPPRAKTRSSAASAMPRTAAPDGARRAAPVRAAELAALYALALLRDTDFATLSHVRAPILTDGAPPLLPTTLCAGLRALGPSDTVVPADMTEILSLAAGLPVIHGADWSGGVPTDAIETAEAVMRPAVDAPLSAWLRWCAARHAAALPRPGRARATAPATPAALSRRLADQSAVPIFFVAALRILGDNALLRLDTPQRLLLTMSDLAARAAARIERAVPSDIRPGIVTGRLSLLRAGEPPAAFAGGDMAAEILSEIDIALPQLLVHVAQRNAARPLGATLAQRDHEPCDGWCPLMLHDNLELSPVTDVSGRRIHPERLRGQVFVAASLAAVIEACIDLKPEDRRALDALVGDVALGCATLGGVWPSELAEQARRGAAFGAEAAAVALGRHAARVPTPARAAGLARLSVI</sequence>
<evidence type="ECO:0000313" key="2">
    <source>
        <dbReference type="EMBL" id="SLN72750.1"/>
    </source>
</evidence>